<sequence>MRFNLRVEHAFWLATKLSILFASEEGLIGSQQLQFVPSELHLTSEAYTTQSHAHTKFQKYTDGLDAFSLEVAVSPKSRNTKSYQTRNARKLGSVLSYTELRDNLCKEIRRLQQQNNERKASAAWG</sequence>
<dbReference type="InParanoid" id="A0A1Y2M682"/>
<dbReference type="Proteomes" id="UP000193240">
    <property type="component" value="Unassembled WGS sequence"/>
</dbReference>
<accession>A0A1Y2M682</accession>
<evidence type="ECO:0000256" key="1">
    <source>
        <dbReference type="SAM" id="Coils"/>
    </source>
</evidence>
<evidence type="ECO:0000313" key="2">
    <source>
        <dbReference type="EMBL" id="OSS51614.1"/>
    </source>
</evidence>
<protein>
    <submittedName>
        <fullName evidence="2">Uncharacterized protein</fullName>
    </submittedName>
</protein>
<evidence type="ECO:0000313" key="3">
    <source>
        <dbReference type="Proteomes" id="UP000193240"/>
    </source>
</evidence>
<keyword evidence="1" id="KW-0175">Coiled coil</keyword>
<reference evidence="2 3" key="1">
    <citation type="journal article" date="2017" name="Genome Announc.">
        <title>Genome sequence of the saprophytic ascomycete Epicoccum nigrum ICMP 19927 strain isolated from New Zealand.</title>
        <authorList>
            <person name="Fokin M."/>
            <person name="Fleetwood D."/>
            <person name="Weir B.S."/>
            <person name="Villas-Boas S.G."/>
        </authorList>
    </citation>
    <scope>NUCLEOTIDE SEQUENCE [LARGE SCALE GENOMIC DNA]</scope>
    <source>
        <strain evidence="2 3">ICMP 19927</strain>
    </source>
</reference>
<keyword evidence="3" id="KW-1185">Reference proteome</keyword>
<feature type="coiled-coil region" evidence="1">
    <location>
        <begin position="94"/>
        <end position="121"/>
    </location>
</feature>
<dbReference type="EMBL" id="KZ107840">
    <property type="protein sequence ID" value="OSS51614.1"/>
    <property type="molecule type" value="Genomic_DNA"/>
</dbReference>
<proteinExistence type="predicted"/>
<dbReference type="AlphaFoldDB" id="A0A1Y2M682"/>
<name>A0A1Y2M682_EPING</name>
<organism evidence="2 3">
    <name type="scientific">Epicoccum nigrum</name>
    <name type="common">Soil fungus</name>
    <name type="synonym">Epicoccum purpurascens</name>
    <dbReference type="NCBI Taxonomy" id="105696"/>
    <lineage>
        <taxon>Eukaryota</taxon>
        <taxon>Fungi</taxon>
        <taxon>Dikarya</taxon>
        <taxon>Ascomycota</taxon>
        <taxon>Pezizomycotina</taxon>
        <taxon>Dothideomycetes</taxon>
        <taxon>Pleosporomycetidae</taxon>
        <taxon>Pleosporales</taxon>
        <taxon>Pleosporineae</taxon>
        <taxon>Didymellaceae</taxon>
        <taxon>Epicoccum</taxon>
    </lineage>
</organism>
<gene>
    <name evidence="2" type="ORF">B5807_03255</name>
</gene>